<evidence type="ECO:0000313" key="3">
    <source>
        <dbReference type="Proteomes" id="UP000663879"/>
    </source>
</evidence>
<evidence type="ECO:0000313" key="2">
    <source>
        <dbReference type="EMBL" id="CAF0856877.1"/>
    </source>
</evidence>
<proteinExistence type="predicted"/>
<keyword evidence="1" id="KW-0732">Signal</keyword>
<organism evidence="2 3">
    <name type="scientific">Brachionus calyciflorus</name>
    <dbReference type="NCBI Taxonomy" id="104777"/>
    <lineage>
        <taxon>Eukaryota</taxon>
        <taxon>Metazoa</taxon>
        <taxon>Spiralia</taxon>
        <taxon>Gnathifera</taxon>
        <taxon>Rotifera</taxon>
        <taxon>Eurotatoria</taxon>
        <taxon>Monogononta</taxon>
        <taxon>Pseudotrocha</taxon>
        <taxon>Ploima</taxon>
        <taxon>Brachionidae</taxon>
        <taxon>Brachionus</taxon>
    </lineage>
</organism>
<accession>A0A813WKT6</accession>
<gene>
    <name evidence="2" type="ORF">OXX778_LOCUS9239</name>
</gene>
<dbReference type="Proteomes" id="UP000663879">
    <property type="component" value="Unassembled WGS sequence"/>
</dbReference>
<feature type="signal peptide" evidence="1">
    <location>
        <begin position="1"/>
        <end position="19"/>
    </location>
</feature>
<name>A0A813WKT6_9BILA</name>
<dbReference type="EMBL" id="CAJNOC010001347">
    <property type="protein sequence ID" value="CAF0856877.1"/>
    <property type="molecule type" value="Genomic_DNA"/>
</dbReference>
<keyword evidence="3" id="KW-1185">Reference proteome</keyword>
<feature type="chain" id="PRO_5032847553" evidence="1">
    <location>
        <begin position="20"/>
        <end position="138"/>
    </location>
</feature>
<evidence type="ECO:0000256" key="1">
    <source>
        <dbReference type="SAM" id="SignalP"/>
    </source>
</evidence>
<sequence length="138" mass="16026">MKFYLSLLALSLVLCFATTAPSIDQTLIDKLKNNVQNNNINLDQLRNEIKNNFNLDQLRNDIKNNFNLDQLKNFQGTTKTLEELKKYRDILSSQLTDEQRQKYIPKIKEALDELKGKVSNNMIKKLIDNLEAQLAKLI</sequence>
<dbReference type="AlphaFoldDB" id="A0A813WKT6"/>
<comment type="caution">
    <text evidence="2">The sequence shown here is derived from an EMBL/GenBank/DDBJ whole genome shotgun (WGS) entry which is preliminary data.</text>
</comment>
<protein>
    <submittedName>
        <fullName evidence="2">Uncharacterized protein</fullName>
    </submittedName>
</protein>
<reference evidence="2" key="1">
    <citation type="submission" date="2021-02" db="EMBL/GenBank/DDBJ databases">
        <authorList>
            <person name="Nowell W R."/>
        </authorList>
    </citation>
    <scope>NUCLEOTIDE SEQUENCE</scope>
    <source>
        <strain evidence="2">Ploen Becks lab</strain>
    </source>
</reference>